<accession>A0ABU0AQH0</accession>
<sequence length="357" mass="41280">MKLKLLLERENNMVYTVSSSEKLRKSAADSETKALLYLMNFHENSDEIHYFVVDFFNDLTGMDRMGGRLWDIQSKGSKNNSPKALGRELVTLYKNFVSNFKFDSYILFVGGVSPTVRVDSIKNIFKIDNIQKNSLKKLKEGLVEEAQSKTYINPSDIIDNKIDEFLRNVLFVIDDKEPSDYVKSIIKDHIALIPKNDELTAIFNEIRKIQTDKKNTDPVESITITSIDQSLYYYRHLTSGEIKTLVIGRLINKNPFEKACPVPFIDIYSSFPPESRKDALEECKIAFSRALFNKNCAEEFWILFNETYNKILDYPNKSVEEIFNLIDRNTKQNCPDFDVLSLKYFIATVKEGLQNDN</sequence>
<evidence type="ECO:0000313" key="1">
    <source>
        <dbReference type="EMBL" id="MDQ0273526.1"/>
    </source>
</evidence>
<organism evidence="1 2">
    <name type="scientific">Cytobacillus purgationiresistens</name>
    <dbReference type="NCBI Taxonomy" id="863449"/>
    <lineage>
        <taxon>Bacteria</taxon>
        <taxon>Bacillati</taxon>
        <taxon>Bacillota</taxon>
        <taxon>Bacilli</taxon>
        <taxon>Bacillales</taxon>
        <taxon>Bacillaceae</taxon>
        <taxon>Cytobacillus</taxon>
    </lineage>
</organism>
<dbReference type="EMBL" id="JAUSUB010000042">
    <property type="protein sequence ID" value="MDQ0273526.1"/>
    <property type="molecule type" value="Genomic_DNA"/>
</dbReference>
<evidence type="ECO:0000313" key="2">
    <source>
        <dbReference type="Proteomes" id="UP001238088"/>
    </source>
</evidence>
<reference evidence="1 2" key="1">
    <citation type="submission" date="2023-07" db="EMBL/GenBank/DDBJ databases">
        <title>Genomic Encyclopedia of Type Strains, Phase IV (KMG-IV): sequencing the most valuable type-strain genomes for metagenomic binning, comparative biology and taxonomic classification.</title>
        <authorList>
            <person name="Goeker M."/>
        </authorList>
    </citation>
    <scope>NUCLEOTIDE SEQUENCE [LARGE SCALE GENOMIC DNA]</scope>
    <source>
        <strain evidence="1 2">DSM 23494</strain>
    </source>
</reference>
<keyword evidence="2" id="KW-1185">Reference proteome</keyword>
<name>A0ABU0AQH0_9BACI</name>
<gene>
    <name evidence="1" type="ORF">J2S17_005458</name>
</gene>
<dbReference type="Proteomes" id="UP001238088">
    <property type="component" value="Unassembled WGS sequence"/>
</dbReference>
<proteinExistence type="predicted"/>
<comment type="caution">
    <text evidence="1">The sequence shown here is derived from an EMBL/GenBank/DDBJ whole genome shotgun (WGS) entry which is preliminary data.</text>
</comment>
<dbReference type="RefSeq" id="WP_307479749.1">
    <property type="nucleotide sequence ID" value="NZ_JAUSUB010000042.1"/>
</dbReference>
<protein>
    <submittedName>
        <fullName evidence="1">Uncharacterized protein</fullName>
    </submittedName>
</protein>